<reference evidence="1" key="1">
    <citation type="submission" date="2014-09" db="EMBL/GenBank/DDBJ databases">
        <authorList>
            <person name="Magalhaes I.L.F."/>
            <person name="Oliveira U."/>
            <person name="Santos F.R."/>
            <person name="Vidigal T.H.D.A."/>
            <person name="Brescovit A.D."/>
            <person name="Santos A.J."/>
        </authorList>
    </citation>
    <scope>NUCLEOTIDE SEQUENCE</scope>
    <source>
        <tissue evidence="1">Shoot tissue taken approximately 20 cm above the soil surface</tissue>
    </source>
</reference>
<dbReference type="AlphaFoldDB" id="A0A0A9BY68"/>
<accession>A0A0A9BY68</accession>
<reference evidence="1" key="2">
    <citation type="journal article" date="2015" name="Data Brief">
        <title>Shoot transcriptome of the giant reed, Arundo donax.</title>
        <authorList>
            <person name="Barrero R.A."/>
            <person name="Guerrero F.D."/>
            <person name="Moolhuijzen P."/>
            <person name="Goolsby J.A."/>
            <person name="Tidwell J."/>
            <person name="Bellgard S.E."/>
            <person name="Bellgard M.I."/>
        </authorList>
    </citation>
    <scope>NUCLEOTIDE SEQUENCE</scope>
    <source>
        <tissue evidence="1">Shoot tissue taken approximately 20 cm above the soil surface</tissue>
    </source>
</reference>
<sequence>MPCSVQNTRLGHCCCLQCVIPGFKGYNT</sequence>
<name>A0A0A9BY68_ARUDO</name>
<evidence type="ECO:0000313" key="1">
    <source>
        <dbReference type="EMBL" id="JAD67138.1"/>
    </source>
</evidence>
<dbReference type="EMBL" id="GBRH01230757">
    <property type="protein sequence ID" value="JAD67138.1"/>
    <property type="molecule type" value="Transcribed_RNA"/>
</dbReference>
<proteinExistence type="predicted"/>
<organism evidence="1">
    <name type="scientific">Arundo donax</name>
    <name type="common">Giant reed</name>
    <name type="synonym">Donax arundinaceus</name>
    <dbReference type="NCBI Taxonomy" id="35708"/>
    <lineage>
        <taxon>Eukaryota</taxon>
        <taxon>Viridiplantae</taxon>
        <taxon>Streptophyta</taxon>
        <taxon>Embryophyta</taxon>
        <taxon>Tracheophyta</taxon>
        <taxon>Spermatophyta</taxon>
        <taxon>Magnoliopsida</taxon>
        <taxon>Liliopsida</taxon>
        <taxon>Poales</taxon>
        <taxon>Poaceae</taxon>
        <taxon>PACMAD clade</taxon>
        <taxon>Arundinoideae</taxon>
        <taxon>Arundineae</taxon>
        <taxon>Arundo</taxon>
    </lineage>
</organism>
<protein>
    <submittedName>
        <fullName evidence="1">Uncharacterized protein</fullName>
    </submittedName>
</protein>